<keyword evidence="11" id="KW-1278">Translocase</keyword>
<feature type="transmembrane region" description="Helical" evidence="15">
    <location>
        <begin position="817"/>
        <end position="840"/>
    </location>
</feature>
<evidence type="ECO:0000256" key="16">
    <source>
        <dbReference type="SAM" id="MobiDB-lite"/>
    </source>
</evidence>
<keyword evidence="10 15" id="KW-0630">Potassium</keyword>
<dbReference type="Pfam" id="PF13246">
    <property type="entry name" value="Cation_ATPase"/>
    <property type="match status" value="1"/>
</dbReference>
<dbReference type="InterPro" id="IPR006068">
    <property type="entry name" value="ATPase_P-typ_cation-transptr_C"/>
</dbReference>
<evidence type="ECO:0000256" key="9">
    <source>
        <dbReference type="ARBA" id="ARBA00022842"/>
    </source>
</evidence>
<dbReference type="InterPro" id="IPR050510">
    <property type="entry name" value="Cation_transp_ATPase_P-type"/>
</dbReference>
<comment type="subcellular location">
    <subcellularLocation>
        <location evidence="15">Cell membrane</location>
        <topology evidence="15">Multi-pass membrane protein</topology>
    </subcellularLocation>
    <subcellularLocation>
        <location evidence="1">Membrane</location>
        <topology evidence="1">Multi-pass membrane protein</topology>
    </subcellularLocation>
</comment>
<keyword evidence="14 15" id="KW-0472">Membrane</keyword>
<keyword evidence="6 15" id="KW-0812">Transmembrane</keyword>
<evidence type="ECO:0000256" key="15">
    <source>
        <dbReference type="RuleBase" id="RU362084"/>
    </source>
</evidence>
<feature type="transmembrane region" description="Helical" evidence="15">
    <location>
        <begin position="147"/>
        <end position="166"/>
    </location>
</feature>
<keyword evidence="7 15" id="KW-0547">Nucleotide-binding</keyword>
<feature type="domain" description="Cation-transporting P-type ATPase N-terminal" evidence="17">
    <location>
        <begin position="98"/>
        <end position="167"/>
    </location>
</feature>
<keyword evidence="3 15" id="KW-0813">Transport</keyword>
<evidence type="ECO:0000256" key="8">
    <source>
        <dbReference type="ARBA" id="ARBA00022840"/>
    </source>
</evidence>
<feature type="transmembrane region" description="Helical" evidence="15">
    <location>
        <begin position="953"/>
        <end position="969"/>
    </location>
</feature>
<evidence type="ECO:0000313" key="18">
    <source>
        <dbReference type="EMBL" id="KAI2667842.1"/>
    </source>
</evidence>
<dbReference type="Gene3D" id="3.40.50.1000">
    <property type="entry name" value="HAD superfamily/HAD-like"/>
    <property type="match status" value="2"/>
</dbReference>
<dbReference type="InterPro" id="IPR023299">
    <property type="entry name" value="ATPase_P-typ_cyto_dom_N"/>
</dbReference>
<keyword evidence="4 15" id="KW-0633">Potassium transport</keyword>
<evidence type="ECO:0000256" key="5">
    <source>
        <dbReference type="ARBA" id="ARBA00022553"/>
    </source>
</evidence>
<dbReference type="EMBL" id="JACTAM010000002">
    <property type="protein sequence ID" value="KAI2667842.1"/>
    <property type="molecule type" value="Genomic_DNA"/>
</dbReference>
<feature type="transmembrane region" description="Helical" evidence="15">
    <location>
        <begin position="287"/>
        <end position="308"/>
    </location>
</feature>
<dbReference type="SMART" id="SM00831">
    <property type="entry name" value="Cation_ATPase_N"/>
    <property type="match status" value="1"/>
</dbReference>
<evidence type="ECO:0000256" key="3">
    <source>
        <dbReference type="ARBA" id="ARBA00022448"/>
    </source>
</evidence>
<keyword evidence="12 15" id="KW-1133">Transmembrane helix</keyword>
<keyword evidence="9" id="KW-0460">Magnesium</keyword>
<dbReference type="InterPro" id="IPR044492">
    <property type="entry name" value="P_typ_ATPase_HD_dom"/>
</dbReference>
<evidence type="ECO:0000256" key="2">
    <source>
        <dbReference type="ARBA" id="ARBA00006934"/>
    </source>
</evidence>
<evidence type="ECO:0000256" key="14">
    <source>
        <dbReference type="ARBA" id="ARBA00023136"/>
    </source>
</evidence>
<dbReference type="PANTHER" id="PTHR43294:SF22">
    <property type="entry name" value="SODIUM_POTASSIUM-TRANSPORTING ATPASE SUBUNIT ALPHA"/>
    <property type="match status" value="1"/>
</dbReference>
<dbReference type="PRINTS" id="PR00119">
    <property type="entry name" value="CATATPASE"/>
</dbReference>
<organism evidence="18 19">
    <name type="scientific">Labeo rohita</name>
    <name type="common">Indian major carp</name>
    <name type="synonym">Cyprinus rohita</name>
    <dbReference type="NCBI Taxonomy" id="84645"/>
    <lineage>
        <taxon>Eukaryota</taxon>
        <taxon>Metazoa</taxon>
        <taxon>Chordata</taxon>
        <taxon>Craniata</taxon>
        <taxon>Vertebrata</taxon>
        <taxon>Euteleostomi</taxon>
        <taxon>Actinopterygii</taxon>
        <taxon>Neopterygii</taxon>
        <taxon>Teleostei</taxon>
        <taxon>Ostariophysi</taxon>
        <taxon>Cypriniformes</taxon>
        <taxon>Cyprinidae</taxon>
        <taxon>Labeoninae</taxon>
        <taxon>Labeonini</taxon>
        <taxon>Labeo</taxon>
    </lineage>
</organism>
<dbReference type="InterPro" id="IPR023214">
    <property type="entry name" value="HAD_sf"/>
</dbReference>
<name>A0ABQ8MZH9_LABRO</name>
<keyword evidence="5" id="KW-0597">Phosphoprotein</keyword>
<feature type="transmembrane region" description="Helical" evidence="15">
    <location>
        <begin position="921"/>
        <end position="938"/>
    </location>
</feature>
<evidence type="ECO:0000256" key="7">
    <source>
        <dbReference type="ARBA" id="ARBA00022741"/>
    </source>
</evidence>
<sequence>MDLAETLMAVVVPTVSRLDLDGEEILKLHHHQQIAGVGSELRVTLRHKWGERTSSVCVCVIRWRRSGHESSPEAAPTGGKRKMKDKDLDELKKEVSLDDHKLSLDELSTRYGVDLARRALEILARDGPNALTPPPTTPEWVKFCKQLFGGFSILLWIGAILCFLAYSIQAATEDEPVNDNQAMVIREGEKLQINAEQVVQGDLVEIKGGDRIPADLRIISSSGCKVDNSSLTGESEPQTRSPEFTHENPLETRNISFFSTNCTAHGIVIATGDRTVMGRIATLASGLEVGVAIFLGVSFFILSLILGYTWLEAVIFLIGIIVANVPEGLLATVTVCLTLTAKRMARKNCLVKNLEAVETLGSTSTICSDKTGTLTQNRMTAVALIKALLHGFLCLEWQDFVTVLSSNLDKTAFLDTAGDASESALLKCVELSSGCVQTLRENNRKVAEIPFNSTNKYQLSIHEIEDSLTGHLLVMKGAPERILDRCSTIMINGEEMPLDDDWKDAFQGAYMELGGLGERVLGFCHLFLSPSQFPRGFEFDSDDVNFPVNQLCFLGLISMIDPPRAAVPDAVGKCRSAGIKVIMVTGDHPITAKAIAKGVGIISEGNETVEDIADRLNIPLSQVNPRDAKACVIHGSDLKDMSSEYLDDILKNHTEIVFARTSPQQKLIIVEGCQRQGAIVAVTGDGVNDSPALKKADIGVAMGIAGSDVSKQAADMILLDDNFASIVTGVEEGRLIFDNLKKSIAYTLTSNIPEITPFLLFIIASVPLPLGTVTILCIDLGTDMVPAISLAYESAESDIMKRQPRNPKTDKLVNERLISMAYGQIGMIQALGGFFTYFVIMAENGFLPQTLLGIRLDWDDRAVNDLEDAYGQQWTYEQRKIIEFTCHTSFFVSIVVVQWADLIICKTRRNSVFQQGMKNRILIFGLFTETALAAFLSYCPGMDIALRMYPLKIMWWFCAFPYSLLIFVYDEIRKLILRRNPGDMKKGNETNDESDNHGHLSCKNECVCVSVRECDHVHALGIICLHDVS</sequence>
<feature type="compositionally biased region" description="Polar residues" evidence="16">
    <location>
        <begin position="226"/>
        <end position="242"/>
    </location>
</feature>
<dbReference type="SFLD" id="SFLDS00003">
    <property type="entry name" value="Haloacid_Dehalogenase"/>
    <property type="match status" value="1"/>
</dbReference>
<evidence type="ECO:0000256" key="13">
    <source>
        <dbReference type="ARBA" id="ARBA00023065"/>
    </source>
</evidence>
<dbReference type="SFLD" id="SFLDF00027">
    <property type="entry name" value="p-type_atpase"/>
    <property type="match status" value="1"/>
</dbReference>
<evidence type="ECO:0000256" key="11">
    <source>
        <dbReference type="ARBA" id="ARBA00022967"/>
    </source>
</evidence>
<dbReference type="CDD" id="cd02608">
    <property type="entry name" value="P-type_ATPase_Na-K_like"/>
    <property type="match status" value="1"/>
</dbReference>
<evidence type="ECO:0000256" key="1">
    <source>
        <dbReference type="ARBA" id="ARBA00004141"/>
    </source>
</evidence>
<protein>
    <recommendedName>
        <fullName evidence="15">Sodium/potassium-transporting ATPase subunit alpha</fullName>
    </recommendedName>
</protein>
<evidence type="ECO:0000256" key="6">
    <source>
        <dbReference type="ARBA" id="ARBA00022692"/>
    </source>
</evidence>
<dbReference type="NCBIfam" id="TIGR01106">
    <property type="entry name" value="ATPase-IIC_X-K"/>
    <property type="match status" value="1"/>
</dbReference>
<comment type="caution">
    <text evidence="15">Lacks conserved residue(s) required for the propagation of feature annotation.</text>
</comment>
<evidence type="ECO:0000256" key="12">
    <source>
        <dbReference type="ARBA" id="ARBA00022989"/>
    </source>
</evidence>
<dbReference type="Pfam" id="PF00122">
    <property type="entry name" value="E1-E2_ATPase"/>
    <property type="match status" value="1"/>
</dbReference>
<dbReference type="Gene3D" id="1.20.1110.10">
    <property type="entry name" value="Calcium-transporting ATPase, transmembrane domain"/>
    <property type="match status" value="3"/>
</dbReference>
<dbReference type="PROSITE" id="PS00154">
    <property type="entry name" value="ATPASE_E1_E2"/>
    <property type="match status" value="1"/>
</dbReference>
<dbReference type="PANTHER" id="PTHR43294">
    <property type="entry name" value="SODIUM/POTASSIUM-TRANSPORTING ATPASE SUBUNIT ALPHA"/>
    <property type="match status" value="1"/>
</dbReference>
<dbReference type="SUPFAM" id="SSF56784">
    <property type="entry name" value="HAD-like"/>
    <property type="match status" value="1"/>
</dbReference>
<dbReference type="NCBIfam" id="TIGR01494">
    <property type="entry name" value="ATPase_P-type"/>
    <property type="match status" value="2"/>
</dbReference>
<dbReference type="InterPro" id="IPR005775">
    <property type="entry name" value="P-type_ATPase_IIC"/>
</dbReference>
<proteinExistence type="inferred from homology"/>
<gene>
    <name evidence="18" type="ORF">H4Q32_004434</name>
</gene>
<dbReference type="SUPFAM" id="SSF81660">
    <property type="entry name" value="Metal cation-transporting ATPase, ATP-binding domain N"/>
    <property type="match status" value="1"/>
</dbReference>
<accession>A0ABQ8MZH9</accession>
<dbReference type="InterPro" id="IPR004014">
    <property type="entry name" value="ATPase_P-typ_cation-transptr_N"/>
</dbReference>
<dbReference type="PRINTS" id="PR00121">
    <property type="entry name" value="NAKATPASE"/>
</dbReference>
<feature type="transmembrane region" description="Helical" evidence="15">
    <location>
        <begin position="314"/>
        <end position="337"/>
    </location>
</feature>
<evidence type="ECO:0000256" key="4">
    <source>
        <dbReference type="ARBA" id="ARBA00022538"/>
    </source>
</evidence>
<dbReference type="Gene3D" id="2.70.150.10">
    <property type="entry name" value="Calcium-transporting ATPase, cytoplasmic transduction domain A"/>
    <property type="match status" value="2"/>
</dbReference>
<dbReference type="InterPro" id="IPR001757">
    <property type="entry name" value="P_typ_ATPase"/>
</dbReference>
<feature type="region of interest" description="Disordered" evidence="16">
    <location>
        <begin position="226"/>
        <end position="246"/>
    </location>
</feature>
<dbReference type="SUPFAM" id="SSF81665">
    <property type="entry name" value="Calcium ATPase, transmembrane domain M"/>
    <property type="match status" value="1"/>
</dbReference>
<comment type="similarity">
    <text evidence="2 15">Belongs to the cation transport ATPase (P-type) (TC 3.A.3) family. Type IIC subfamily.</text>
</comment>
<evidence type="ECO:0000313" key="19">
    <source>
        <dbReference type="Proteomes" id="UP000830375"/>
    </source>
</evidence>
<feature type="transmembrane region" description="Helical" evidence="15">
    <location>
        <begin position="881"/>
        <end position="900"/>
    </location>
</feature>
<dbReference type="SFLD" id="SFLDG00002">
    <property type="entry name" value="C1.7:_P-type_atpase_like"/>
    <property type="match status" value="1"/>
</dbReference>
<dbReference type="Pfam" id="PF00689">
    <property type="entry name" value="Cation_ATPase_C"/>
    <property type="match status" value="1"/>
</dbReference>
<dbReference type="Gene3D" id="3.40.1110.10">
    <property type="entry name" value="Calcium-transporting ATPase, cytoplasmic domain N"/>
    <property type="match status" value="1"/>
</dbReference>
<dbReference type="SUPFAM" id="SSF81653">
    <property type="entry name" value="Calcium ATPase, transduction domain A"/>
    <property type="match status" value="1"/>
</dbReference>
<keyword evidence="15" id="KW-0479">Metal-binding</keyword>
<dbReference type="InterPro" id="IPR036412">
    <property type="entry name" value="HAD-like_sf"/>
</dbReference>
<dbReference type="InterPro" id="IPR023298">
    <property type="entry name" value="ATPase_P-typ_TM_dom_sf"/>
</dbReference>
<keyword evidence="8 15" id="KW-0067">ATP-binding</keyword>
<keyword evidence="19" id="KW-1185">Reference proteome</keyword>
<evidence type="ECO:0000256" key="10">
    <source>
        <dbReference type="ARBA" id="ARBA00022958"/>
    </source>
</evidence>
<dbReference type="InterPro" id="IPR008250">
    <property type="entry name" value="ATPase_P-typ_transduc_dom_A_sf"/>
</dbReference>
<dbReference type="InterPro" id="IPR059000">
    <property type="entry name" value="ATPase_P-type_domA"/>
</dbReference>
<dbReference type="Pfam" id="PF00690">
    <property type="entry name" value="Cation_ATPase_N"/>
    <property type="match status" value="1"/>
</dbReference>
<reference evidence="18 19" key="1">
    <citation type="submission" date="2022-01" db="EMBL/GenBank/DDBJ databases">
        <title>A high-quality chromosome-level genome assembly of rohu carp, Labeo rohita.</title>
        <authorList>
            <person name="Arick M.A. II"/>
            <person name="Hsu C.-Y."/>
            <person name="Magbanua Z."/>
            <person name="Pechanova O."/>
            <person name="Grover C."/>
            <person name="Miller E."/>
            <person name="Thrash A."/>
            <person name="Ezzel L."/>
            <person name="Alam S."/>
            <person name="Benzie J."/>
            <person name="Hamilton M."/>
            <person name="Karsi A."/>
            <person name="Lawrence M.L."/>
            <person name="Peterson D.G."/>
        </authorList>
    </citation>
    <scope>NUCLEOTIDE SEQUENCE [LARGE SCALE GENOMIC DNA]</scope>
    <source>
        <strain evidence="19">BAU-BD-2019</strain>
        <tissue evidence="18">Blood</tissue>
    </source>
</reference>
<comment type="caution">
    <text evidence="18">The sequence shown here is derived from an EMBL/GenBank/DDBJ whole genome shotgun (WGS) entry which is preliminary data.</text>
</comment>
<dbReference type="Proteomes" id="UP000830375">
    <property type="component" value="Unassembled WGS sequence"/>
</dbReference>
<keyword evidence="13 15" id="KW-0406">Ion transport</keyword>
<dbReference type="InterPro" id="IPR018303">
    <property type="entry name" value="ATPase_P-typ_P_site"/>
</dbReference>
<evidence type="ECO:0000259" key="17">
    <source>
        <dbReference type="SMART" id="SM00831"/>
    </source>
</evidence>